<organism evidence="2 3">
    <name type="scientific">Acropora cervicornis</name>
    <name type="common">Staghorn coral</name>
    <dbReference type="NCBI Taxonomy" id="6130"/>
    <lineage>
        <taxon>Eukaryota</taxon>
        <taxon>Metazoa</taxon>
        <taxon>Cnidaria</taxon>
        <taxon>Anthozoa</taxon>
        <taxon>Hexacorallia</taxon>
        <taxon>Scleractinia</taxon>
        <taxon>Astrocoeniina</taxon>
        <taxon>Acroporidae</taxon>
        <taxon>Acropora</taxon>
    </lineage>
</organism>
<feature type="region of interest" description="Disordered" evidence="1">
    <location>
        <begin position="80"/>
        <end position="108"/>
    </location>
</feature>
<sequence length="340" mass="38685">MKADSDKRKKGVKSMSRKNPITGNSNWQPSEDDRVCTKHLEMDSPPNEYGINANYPSNHHNYYSAWTYVTKQDENFVESAGHPDLKNAAEPKTSRNNKRKRNREPKEEECTEGCDGLRMICAEEILANNQVPLKVFCDPVCDVPIQGRGKYRNIMLTGHANCGKTFFLNPLTLIFDTFCNPASGSFAWVGVQNAECIFLNDFRWSPQVIPWHDLLLMLEVTPRYHVRENLGLCTSKNGIVDERECGMMDVRWKIFHFTYHMRGEQQQQLPSCASSPPTSLYAEGLWLSCSLSFWMPPKRSKWKTAPLTTRRQSKRRSTQQIGHAVEATEPSSQPCGSAGS</sequence>
<proteinExistence type="predicted"/>
<reference evidence="2" key="1">
    <citation type="journal article" date="2023" name="G3 (Bethesda)">
        <title>Whole genome assembly and annotation of the endangered Caribbean coral Acropora cervicornis.</title>
        <authorList>
            <person name="Selwyn J.D."/>
            <person name="Vollmer S.V."/>
        </authorList>
    </citation>
    <scope>NUCLEOTIDE SEQUENCE</scope>
    <source>
        <strain evidence="2">K2</strain>
    </source>
</reference>
<evidence type="ECO:0000313" key="2">
    <source>
        <dbReference type="EMBL" id="KAK2562471.1"/>
    </source>
</evidence>
<feature type="compositionally biased region" description="Basic and acidic residues" evidence="1">
    <location>
        <begin position="81"/>
        <end position="93"/>
    </location>
</feature>
<dbReference type="EMBL" id="JARQWQ010000028">
    <property type="protein sequence ID" value="KAK2562471.1"/>
    <property type="molecule type" value="Genomic_DNA"/>
</dbReference>
<dbReference type="InterPro" id="IPR027417">
    <property type="entry name" value="P-loop_NTPase"/>
</dbReference>
<evidence type="ECO:0000256" key="1">
    <source>
        <dbReference type="SAM" id="MobiDB-lite"/>
    </source>
</evidence>
<feature type="compositionally biased region" description="Polar residues" evidence="1">
    <location>
        <begin position="329"/>
        <end position="340"/>
    </location>
</feature>
<dbReference type="AlphaFoldDB" id="A0AAD9V5X4"/>
<comment type="caution">
    <text evidence="2">The sequence shown here is derived from an EMBL/GenBank/DDBJ whole genome shotgun (WGS) entry which is preliminary data.</text>
</comment>
<feature type="compositionally biased region" description="Basic and acidic residues" evidence="1">
    <location>
        <begin position="31"/>
        <end position="42"/>
    </location>
</feature>
<protein>
    <submittedName>
        <fullName evidence="2">Uncharacterized protein</fullName>
    </submittedName>
</protein>
<dbReference type="Gene3D" id="3.40.50.300">
    <property type="entry name" value="P-loop containing nucleotide triphosphate hydrolases"/>
    <property type="match status" value="1"/>
</dbReference>
<accession>A0AAD9V5X4</accession>
<feature type="region of interest" description="Disordered" evidence="1">
    <location>
        <begin position="1"/>
        <end position="49"/>
    </location>
</feature>
<feature type="compositionally biased region" description="Polar residues" evidence="1">
    <location>
        <begin position="17"/>
        <end position="29"/>
    </location>
</feature>
<evidence type="ECO:0000313" key="3">
    <source>
        <dbReference type="Proteomes" id="UP001249851"/>
    </source>
</evidence>
<keyword evidence="3" id="KW-1185">Reference proteome</keyword>
<reference evidence="2" key="2">
    <citation type="journal article" date="2023" name="Science">
        <title>Genomic signatures of disease resistance in endangered staghorn corals.</title>
        <authorList>
            <person name="Vollmer S.V."/>
            <person name="Selwyn J.D."/>
            <person name="Despard B.A."/>
            <person name="Roesel C.L."/>
        </authorList>
    </citation>
    <scope>NUCLEOTIDE SEQUENCE</scope>
    <source>
        <strain evidence="2">K2</strain>
    </source>
</reference>
<gene>
    <name evidence="2" type="ORF">P5673_014132</name>
</gene>
<feature type="region of interest" description="Disordered" evidence="1">
    <location>
        <begin position="303"/>
        <end position="340"/>
    </location>
</feature>
<dbReference type="Proteomes" id="UP001249851">
    <property type="component" value="Unassembled WGS sequence"/>
</dbReference>
<name>A0AAD9V5X4_ACRCE</name>